<dbReference type="InterPro" id="IPR045538">
    <property type="entry name" value="CIS_TMP"/>
</dbReference>
<comment type="caution">
    <text evidence="3">The sequence shown here is derived from an EMBL/GenBank/DDBJ whole genome shotgun (WGS) entry which is preliminary data.</text>
</comment>
<dbReference type="RefSeq" id="WP_106925858.1">
    <property type="nucleotide sequence ID" value="NZ_PYFT01000001.1"/>
</dbReference>
<keyword evidence="4" id="KW-1185">Reference proteome</keyword>
<feature type="region of interest" description="Disordered" evidence="2">
    <location>
        <begin position="367"/>
        <end position="437"/>
    </location>
</feature>
<protein>
    <submittedName>
        <fullName evidence="3">Uncharacterized protein</fullName>
    </submittedName>
</protein>
<name>A0A2T2YA25_9BACT</name>
<dbReference type="EMBL" id="PYFT01000001">
    <property type="protein sequence ID" value="PSR52336.1"/>
    <property type="molecule type" value="Genomic_DNA"/>
</dbReference>
<dbReference type="Proteomes" id="UP000240357">
    <property type="component" value="Unassembled WGS sequence"/>
</dbReference>
<organism evidence="3 4">
    <name type="scientific">Adhaeribacter arboris</name>
    <dbReference type="NCBI Taxonomy" id="2072846"/>
    <lineage>
        <taxon>Bacteria</taxon>
        <taxon>Pseudomonadati</taxon>
        <taxon>Bacteroidota</taxon>
        <taxon>Cytophagia</taxon>
        <taxon>Cytophagales</taxon>
        <taxon>Hymenobacteraceae</taxon>
        <taxon>Adhaeribacter</taxon>
    </lineage>
</organism>
<feature type="region of interest" description="Disordered" evidence="2">
    <location>
        <begin position="767"/>
        <end position="788"/>
    </location>
</feature>
<evidence type="ECO:0000313" key="3">
    <source>
        <dbReference type="EMBL" id="PSR52336.1"/>
    </source>
</evidence>
<dbReference type="Pfam" id="PF19268">
    <property type="entry name" value="CIS_TMP"/>
    <property type="match status" value="2"/>
</dbReference>
<dbReference type="OrthoDB" id="1488184at2"/>
<accession>A0A2T2YA25</accession>
<feature type="compositionally biased region" description="Polar residues" evidence="2">
    <location>
        <begin position="402"/>
        <end position="415"/>
    </location>
</feature>
<evidence type="ECO:0000313" key="4">
    <source>
        <dbReference type="Proteomes" id="UP000240357"/>
    </source>
</evidence>
<proteinExistence type="predicted"/>
<gene>
    <name evidence="3" type="ORF">AHMF7605_01760</name>
</gene>
<evidence type="ECO:0000256" key="1">
    <source>
        <dbReference type="SAM" id="Coils"/>
    </source>
</evidence>
<feature type="coiled-coil region" evidence="1">
    <location>
        <begin position="521"/>
        <end position="548"/>
    </location>
</feature>
<dbReference type="AlphaFoldDB" id="A0A2T2YA25"/>
<keyword evidence="1" id="KW-0175">Coiled coil</keyword>
<reference evidence="3 4" key="1">
    <citation type="submission" date="2018-03" db="EMBL/GenBank/DDBJ databases">
        <title>Adhaeribacter sp. HMF7605 Genome sequencing and assembly.</title>
        <authorList>
            <person name="Kang H."/>
            <person name="Kang J."/>
            <person name="Cha I."/>
            <person name="Kim H."/>
            <person name="Joh K."/>
        </authorList>
    </citation>
    <scope>NUCLEOTIDE SEQUENCE [LARGE SCALE GENOMIC DNA]</scope>
    <source>
        <strain evidence="3 4">HMF7605</strain>
    </source>
</reference>
<evidence type="ECO:0000256" key="2">
    <source>
        <dbReference type="SAM" id="MobiDB-lite"/>
    </source>
</evidence>
<sequence length="955" mass="108877">MQTIAINKEIFEFTCSQEEIAKRVRQEFVNYVAPQLHELVSKIITEQLQGQNSLRIDKIEIDLGDVCWPEFGEAEMLQKFEQDFTQQIARFQNQPVSDLALANAAKNAVQSELDRERPHQAFDSEKLNYYYSTNPTSVSPSGFSHSLTSIWVDDWELVQTFLTKGILPWWAEQVKPTEIDKAIQRLINYQPQLFHNFLSQQQPDAGVWQRLATHVKPATQTLLQELFAAHEQPVPVPIFKKSQVQKAGFPIPILNFTKEQLTKLKTFFQRLPFVSTDTRKARSLRKIMQLNGLNWIQQAALFDWLPEAEFKTIQLYFRPENRTENWVDRPNVEAALRLLTPVQMEFLLNPAISTDISTYYESKELFNQTPSLNDPEPESYPNPELPQNEDNSHLPAEVVKNTFPTSEEGNPNNLSPVPDKSTPDSPLMDNAPDPRTKNLDAFSTKNEPNSTLNIKEHGFSNQTQETIRQKMNIVPDWEISLKTAVKSKAIVKRLLLYQPLAELKNGNNFRVLAQEKAAFQKEVAGEELAILAAEKEEEKANFDQLIRKFYPAKSATPFAENQAAEKSQHIISVLQNLSLSSQVISRWLQQLSLPELQQLQATVTKTIVPTRERGKLIQHLINHPYLLQYNLVSVLASISTAYTSVVNVTGKSTTDFTGNSAISAEKEPFTLDAAAPAPPFRNYTGEKDPENQLDVLHRQLVQVVNNLSRKEAVIMQHILSKAAWQTQSEKSSLQRFMAKLPTESLLFLRALTDLPEAELQQLTTNTPALSHFSPPSKEQEHQTESPEETTGKIYVENAGLCLLAPYLPSVFNRLHYLEKQQFKNSYVATRALQVTQYLVTGKRRNPEYVLAFNKLLCNVKSDVALSGGIQLTKKEISEANDLLESLIEHWQALKSTSPQGFRESFLQRKGILTESSTRWTLQVERKGHDLLLNTIPWGFTLIRLPWMKKALQVEW</sequence>